<dbReference type="Proteomes" id="UP001283361">
    <property type="component" value="Unassembled WGS sequence"/>
</dbReference>
<dbReference type="AlphaFoldDB" id="A0AAE1CQQ9"/>
<evidence type="ECO:0000313" key="1">
    <source>
        <dbReference type="EMBL" id="KAK3728033.1"/>
    </source>
</evidence>
<reference evidence="1" key="1">
    <citation type="journal article" date="2023" name="G3 (Bethesda)">
        <title>A reference genome for the long-term kleptoplast-retaining sea slug Elysia crispata morphotype clarki.</title>
        <authorList>
            <person name="Eastman K.E."/>
            <person name="Pendleton A.L."/>
            <person name="Shaikh M.A."/>
            <person name="Suttiyut T."/>
            <person name="Ogas R."/>
            <person name="Tomko P."/>
            <person name="Gavelis G."/>
            <person name="Widhalm J.R."/>
            <person name="Wisecaver J.H."/>
        </authorList>
    </citation>
    <scope>NUCLEOTIDE SEQUENCE</scope>
    <source>
        <strain evidence="1">ECLA1</strain>
    </source>
</reference>
<dbReference type="EMBL" id="JAWDGP010007210">
    <property type="protein sequence ID" value="KAK3728033.1"/>
    <property type="molecule type" value="Genomic_DNA"/>
</dbReference>
<gene>
    <name evidence="1" type="ORF">RRG08_033129</name>
</gene>
<evidence type="ECO:0000313" key="2">
    <source>
        <dbReference type="Proteomes" id="UP001283361"/>
    </source>
</evidence>
<keyword evidence="2" id="KW-1185">Reference proteome</keyword>
<accession>A0AAE1CQQ9</accession>
<comment type="caution">
    <text evidence="1">The sequence shown here is derived from an EMBL/GenBank/DDBJ whole genome shotgun (WGS) entry which is preliminary data.</text>
</comment>
<sequence length="72" mass="7680">MGTKGCFSSSSPTGVARIAQVVLIAAALIKSPRHSGAGWSGVFDWRNNTDWTNRLGDGASLYQFPPIQLVTD</sequence>
<proteinExistence type="predicted"/>
<organism evidence="1 2">
    <name type="scientific">Elysia crispata</name>
    <name type="common">lettuce slug</name>
    <dbReference type="NCBI Taxonomy" id="231223"/>
    <lineage>
        <taxon>Eukaryota</taxon>
        <taxon>Metazoa</taxon>
        <taxon>Spiralia</taxon>
        <taxon>Lophotrochozoa</taxon>
        <taxon>Mollusca</taxon>
        <taxon>Gastropoda</taxon>
        <taxon>Heterobranchia</taxon>
        <taxon>Euthyneura</taxon>
        <taxon>Panpulmonata</taxon>
        <taxon>Sacoglossa</taxon>
        <taxon>Placobranchoidea</taxon>
        <taxon>Plakobranchidae</taxon>
        <taxon>Elysia</taxon>
    </lineage>
</organism>
<protein>
    <submittedName>
        <fullName evidence="1">Uncharacterized protein</fullName>
    </submittedName>
</protein>
<name>A0AAE1CQQ9_9GAST</name>